<name>A0ABR4LUP1_9EURO</name>
<gene>
    <name evidence="3" type="ORF">BJX67DRAFT_351458</name>
</gene>
<proteinExistence type="predicted"/>
<protein>
    <recommendedName>
        <fullName evidence="5">GPI anchored cell wall protein</fullName>
    </recommendedName>
</protein>
<dbReference type="GeneID" id="98143978"/>
<comment type="caution">
    <text evidence="3">The sequence shown here is derived from an EMBL/GenBank/DDBJ whole genome shotgun (WGS) entry which is preliminary data.</text>
</comment>
<dbReference type="Proteomes" id="UP001610432">
    <property type="component" value="Unassembled WGS sequence"/>
</dbReference>
<keyword evidence="2" id="KW-0732">Signal</keyword>
<evidence type="ECO:0000313" key="4">
    <source>
        <dbReference type="Proteomes" id="UP001610432"/>
    </source>
</evidence>
<dbReference type="RefSeq" id="XP_070886848.1">
    <property type="nucleotide sequence ID" value="XM_071028906.1"/>
</dbReference>
<evidence type="ECO:0000256" key="2">
    <source>
        <dbReference type="SAM" id="SignalP"/>
    </source>
</evidence>
<organism evidence="3 4">
    <name type="scientific">Aspergillus lucknowensis</name>
    <dbReference type="NCBI Taxonomy" id="176173"/>
    <lineage>
        <taxon>Eukaryota</taxon>
        <taxon>Fungi</taxon>
        <taxon>Dikarya</taxon>
        <taxon>Ascomycota</taxon>
        <taxon>Pezizomycotina</taxon>
        <taxon>Eurotiomycetes</taxon>
        <taxon>Eurotiomycetidae</taxon>
        <taxon>Eurotiales</taxon>
        <taxon>Aspergillaceae</taxon>
        <taxon>Aspergillus</taxon>
        <taxon>Aspergillus subgen. Nidulantes</taxon>
    </lineage>
</organism>
<accession>A0ABR4LUP1</accession>
<feature type="compositionally biased region" description="Low complexity" evidence="1">
    <location>
        <begin position="84"/>
        <end position="117"/>
    </location>
</feature>
<evidence type="ECO:0000313" key="3">
    <source>
        <dbReference type="EMBL" id="KAL2867869.1"/>
    </source>
</evidence>
<feature type="region of interest" description="Disordered" evidence="1">
    <location>
        <begin position="84"/>
        <end position="137"/>
    </location>
</feature>
<feature type="signal peptide" evidence="2">
    <location>
        <begin position="1"/>
        <end position="21"/>
    </location>
</feature>
<feature type="chain" id="PRO_5047523049" description="GPI anchored cell wall protein" evidence="2">
    <location>
        <begin position="22"/>
        <end position="156"/>
    </location>
</feature>
<evidence type="ECO:0000256" key="1">
    <source>
        <dbReference type="SAM" id="MobiDB-lite"/>
    </source>
</evidence>
<sequence>MLFAKSTLVVALFALSNVATASTPACLLQVVGPENPGDLKGICKTNGDDIQSSLRDACGDDAQEALKFYSSVCKDAGFNVDISTPTTSSSSSPSSSATSSSDSGTSTDNPSSTDSESASNTDSSEDPSETNGASSDKQVSAAAFAAVVFLGFAATL</sequence>
<reference evidence="3 4" key="1">
    <citation type="submission" date="2024-07" db="EMBL/GenBank/DDBJ databases">
        <title>Section-level genome sequencing and comparative genomics of Aspergillus sections Usti and Cavernicolus.</title>
        <authorList>
            <consortium name="Lawrence Berkeley National Laboratory"/>
            <person name="Nybo J.L."/>
            <person name="Vesth T.C."/>
            <person name="Theobald S."/>
            <person name="Frisvad J.C."/>
            <person name="Larsen T.O."/>
            <person name="Kjaerboelling I."/>
            <person name="Rothschild-Mancinelli K."/>
            <person name="Lyhne E.K."/>
            <person name="Kogle M.E."/>
            <person name="Barry K."/>
            <person name="Clum A."/>
            <person name="Na H."/>
            <person name="Ledsgaard L."/>
            <person name="Lin J."/>
            <person name="Lipzen A."/>
            <person name="Kuo A."/>
            <person name="Riley R."/>
            <person name="Mondo S."/>
            <person name="Labutti K."/>
            <person name="Haridas S."/>
            <person name="Pangalinan J."/>
            <person name="Salamov A.A."/>
            <person name="Simmons B.A."/>
            <person name="Magnuson J.K."/>
            <person name="Chen J."/>
            <person name="Drula E."/>
            <person name="Henrissat B."/>
            <person name="Wiebenga A."/>
            <person name="Lubbers R.J."/>
            <person name="Gomes A.C."/>
            <person name="Macurrencykelacurrency M.R."/>
            <person name="Stajich J."/>
            <person name="Grigoriev I.V."/>
            <person name="Mortensen U.H."/>
            <person name="De Vries R.P."/>
            <person name="Baker S.E."/>
            <person name="Andersen M.R."/>
        </authorList>
    </citation>
    <scope>NUCLEOTIDE SEQUENCE [LARGE SCALE GENOMIC DNA]</scope>
    <source>
        <strain evidence="3 4">CBS 449.75</strain>
    </source>
</reference>
<evidence type="ECO:0008006" key="5">
    <source>
        <dbReference type="Google" id="ProtNLM"/>
    </source>
</evidence>
<keyword evidence="4" id="KW-1185">Reference proteome</keyword>
<dbReference type="EMBL" id="JBFXLQ010000016">
    <property type="protein sequence ID" value="KAL2867869.1"/>
    <property type="molecule type" value="Genomic_DNA"/>
</dbReference>